<dbReference type="RefSeq" id="WP_338278385.1">
    <property type="nucleotide sequence ID" value="NZ_BTTX01000003.1"/>
</dbReference>
<accession>A0ABQ6QU03</accession>
<keyword evidence="1" id="KW-0732">Signal</keyword>
<evidence type="ECO:0000313" key="3">
    <source>
        <dbReference type="Proteomes" id="UP001342631"/>
    </source>
</evidence>
<evidence type="ECO:0000256" key="1">
    <source>
        <dbReference type="SAM" id="SignalP"/>
    </source>
</evidence>
<sequence length="423" mass="46692">MRSLSLLALGLLLSGVACRRPDPEAIQKRADAKVQQAVTHVWSGELVLALTELAVVLDEAPQHLGALKVKTCVQMELGALDEAARTVTRLRALVPEQPEVVVLAELVEQRRRMLAPDWRESLILAWKHAGGPDLRDTEGFPEPLPDPKSFVDRVWERTQSVEVRFTAALADKASDVQQQWLAEHVSEIASPDLLPAAYEYFQPRPDDALKDIRLKARESLRRRLEPLVADANASEGPLLLLVGDSAKDVPLTREDIQALERIAALPRFRSTSLAQAGAAAKRRLESTGITPRPPSLFQAAAVSLSLDATVLLKKRVEATKEHLSTEDQIRLGQVLFTLGGRIVANSALVDHFVGLSLMRQGAELMDDREKLAQVTRDFEQARAVFQATSSLHVDSWPLPSLHRDWIQASLADEWKNLSALVAP</sequence>
<feature type="signal peptide" evidence="1">
    <location>
        <begin position="1"/>
        <end position="19"/>
    </location>
</feature>
<reference evidence="2 3" key="1">
    <citation type="journal article" date="2024" name="Arch. Microbiol.">
        <title>Corallococcus caeni sp. nov., a novel myxobacterium isolated from activated sludge.</title>
        <authorList>
            <person name="Tomita S."/>
            <person name="Nakai R."/>
            <person name="Kuroda K."/>
            <person name="Kurashita H."/>
            <person name="Hatamoto M."/>
            <person name="Yamaguchi T."/>
            <person name="Narihiro T."/>
        </authorList>
    </citation>
    <scope>NUCLEOTIDE SEQUENCE [LARGE SCALE GENOMIC DNA]</scope>
    <source>
        <strain evidence="2 3">NO1</strain>
    </source>
</reference>
<proteinExistence type="predicted"/>
<dbReference type="Proteomes" id="UP001342631">
    <property type="component" value="Unassembled WGS sequence"/>
</dbReference>
<evidence type="ECO:0000313" key="2">
    <source>
        <dbReference type="EMBL" id="GMU07508.1"/>
    </source>
</evidence>
<dbReference type="EMBL" id="BTTX01000003">
    <property type="protein sequence ID" value="GMU07508.1"/>
    <property type="molecule type" value="Genomic_DNA"/>
</dbReference>
<evidence type="ECO:0008006" key="4">
    <source>
        <dbReference type="Google" id="ProtNLM"/>
    </source>
</evidence>
<organism evidence="2 3">
    <name type="scientific">Corallococcus caeni</name>
    <dbReference type="NCBI Taxonomy" id="3082388"/>
    <lineage>
        <taxon>Bacteria</taxon>
        <taxon>Pseudomonadati</taxon>
        <taxon>Myxococcota</taxon>
        <taxon>Myxococcia</taxon>
        <taxon>Myxococcales</taxon>
        <taxon>Cystobacterineae</taxon>
        <taxon>Myxococcaceae</taxon>
        <taxon>Corallococcus</taxon>
    </lineage>
</organism>
<dbReference type="PROSITE" id="PS51257">
    <property type="entry name" value="PROKAR_LIPOPROTEIN"/>
    <property type="match status" value="1"/>
</dbReference>
<dbReference type="SUPFAM" id="SSF48452">
    <property type="entry name" value="TPR-like"/>
    <property type="match status" value="1"/>
</dbReference>
<protein>
    <recommendedName>
        <fullName evidence="4">Tetratricopeptide repeat protein</fullName>
    </recommendedName>
</protein>
<feature type="chain" id="PRO_5047401733" description="Tetratricopeptide repeat protein" evidence="1">
    <location>
        <begin position="20"/>
        <end position="423"/>
    </location>
</feature>
<comment type="caution">
    <text evidence="2">The sequence shown here is derived from an EMBL/GenBank/DDBJ whole genome shotgun (WGS) entry which is preliminary data.</text>
</comment>
<dbReference type="InterPro" id="IPR011990">
    <property type="entry name" value="TPR-like_helical_dom_sf"/>
</dbReference>
<keyword evidence="3" id="KW-1185">Reference proteome</keyword>
<gene>
    <name evidence="2" type="ORF">ASNO1_37610</name>
</gene>
<name>A0ABQ6QU03_9BACT</name>